<dbReference type="KEGG" id="pno:SNOG_15957"/>
<dbReference type="OMA" id="ENDLAAW"/>
<dbReference type="RefSeq" id="XP_001806088.1">
    <property type="nucleotide sequence ID" value="XM_001806036.1"/>
</dbReference>
<evidence type="ECO:0000259" key="5">
    <source>
        <dbReference type="PROSITE" id="PS50103"/>
    </source>
</evidence>
<dbReference type="InterPro" id="IPR000571">
    <property type="entry name" value="Znf_CCCH"/>
</dbReference>
<reference evidence="7" key="1">
    <citation type="journal article" date="2007" name="Plant Cell">
        <title>Dothideomycete-plant interactions illuminated by genome sequencing and EST analysis of the wheat pathogen Stagonospora nodorum.</title>
        <authorList>
            <person name="Hane J.K."/>
            <person name="Lowe R.G."/>
            <person name="Solomon P.S."/>
            <person name="Tan K.C."/>
            <person name="Schoch C.L."/>
            <person name="Spatafora J.W."/>
            <person name="Crous P.W."/>
            <person name="Kodira C."/>
            <person name="Birren B.W."/>
            <person name="Galagan J.E."/>
            <person name="Torriani S.F."/>
            <person name="McDonald B.A."/>
            <person name="Oliver R.P."/>
        </authorList>
    </citation>
    <scope>NUCLEOTIDE SEQUENCE [LARGE SCALE GENOMIC DNA]</scope>
    <source>
        <strain evidence="7">SN15 / ATCC MYA-4574 / FGSC 10173</strain>
    </source>
</reference>
<keyword evidence="2 4" id="KW-0863">Zinc-finger</keyword>
<keyword evidence="1 4" id="KW-0479">Metal-binding</keyword>
<accession>Q0TXD5</accession>
<sequence>MRTIARNLCYQFQNNGFCTYGAKCKFPHTDGTQFAARRPLGKRYLEFDYNYENGVAEEFYRMCDFFNWERDDGEREEARRAFKDAMVVQFNALYGTDITKIENWHRLCVAVCIEPLPTTIAECKEEIKNIHVNLVDLVDTSSRKIELFASLEDLKVYTIGNGKYFPKESAYAGGVLKFLLREILS</sequence>
<feature type="domain" description="C3H1-type" evidence="5">
    <location>
        <begin position="3"/>
        <end position="31"/>
    </location>
</feature>
<dbReference type="Proteomes" id="UP000001055">
    <property type="component" value="Unassembled WGS sequence"/>
</dbReference>
<dbReference type="InParanoid" id="Q0TXD5"/>
<dbReference type="GO" id="GO:0008270">
    <property type="term" value="F:zinc ion binding"/>
    <property type="evidence" value="ECO:0007669"/>
    <property type="project" value="UniProtKB-KW"/>
</dbReference>
<name>Q0TXD5_PHANO</name>
<dbReference type="VEuPathDB" id="FungiDB:JI435_159570"/>
<gene>
    <name evidence="6" type="ORF">SNOG_15957</name>
</gene>
<dbReference type="Gene3D" id="4.10.1000.10">
    <property type="entry name" value="Zinc finger, CCCH-type"/>
    <property type="match status" value="1"/>
</dbReference>
<dbReference type="InterPro" id="IPR036855">
    <property type="entry name" value="Znf_CCCH_sf"/>
</dbReference>
<dbReference type="GeneID" id="5983018"/>
<dbReference type="AlphaFoldDB" id="Q0TXD5"/>
<dbReference type="SUPFAM" id="SSF90229">
    <property type="entry name" value="CCCH zinc finger"/>
    <property type="match status" value="1"/>
</dbReference>
<evidence type="ECO:0000313" key="6">
    <source>
        <dbReference type="EMBL" id="EAT76795.1"/>
    </source>
</evidence>
<dbReference type="PANTHER" id="PTHR38846:SF1">
    <property type="entry name" value="C3H1-TYPE DOMAIN-CONTAINING PROTEIN"/>
    <property type="match status" value="1"/>
</dbReference>
<dbReference type="EMBL" id="CH445365">
    <property type="protein sequence ID" value="EAT76795.1"/>
    <property type="molecule type" value="Genomic_DNA"/>
</dbReference>
<proteinExistence type="predicted"/>
<evidence type="ECO:0000256" key="2">
    <source>
        <dbReference type="ARBA" id="ARBA00022771"/>
    </source>
</evidence>
<keyword evidence="3 4" id="KW-0862">Zinc</keyword>
<organism evidence="6 7">
    <name type="scientific">Phaeosphaeria nodorum (strain SN15 / ATCC MYA-4574 / FGSC 10173)</name>
    <name type="common">Glume blotch fungus</name>
    <name type="synonym">Parastagonospora nodorum</name>
    <dbReference type="NCBI Taxonomy" id="321614"/>
    <lineage>
        <taxon>Eukaryota</taxon>
        <taxon>Fungi</taxon>
        <taxon>Dikarya</taxon>
        <taxon>Ascomycota</taxon>
        <taxon>Pezizomycotina</taxon>
        <taxon>Dothideomycetes</taxon>
        <taxon>Pleosporomycetidae</taxon>
        <taxon>Pleosporales</taxon>
        <taxon>Pleosporineae</taxon>
        <taxon>Phaeosphaeriaceae</taxon>
        <taxon>Parastagonospora</taxon>
    </lineage>
</organism>
<evidence type="ECO:0000256" key="4">
    <source>
        <dbReference type="PROSITE-ProRule" id="PRU00723"/>
    </source>
</evidence>
<evidence type="ECO:0000313" key="7">
    <source>
        <dbReference type="Proteomes" id="UP000001055"/>
    </source>
</evidence>
<dbReference type="Pfam" id="PF00642">
    <property type="entry name" value="zf-CCCH"/>
    <property type="match status" value="1"/>
</dbReference>
<evidence type="ECO:0000256" key="1">
    <source>
        <dbReference type="ARBA" id="ARBA00022723"/>
    </source>
</evidence>
<dbReference type="PANTHER" id="PTHR38846">
    <property type="entry name" value="C3H1-TYPE DOMAIN-CONTAINING PROTEIN"/>
    <property type="match status" value="1"/>
</dbReference>
<evidence type="ECO:0000256" key="3">
    <source>
        <dbReference type="ARBA" id="ARBA00022833"/>
    </source>
</evidence>
<feature type="zinc finger region" description="C3H1-type" evidence="4">
    <location>
        <begin position="3"/>
        <end position="31"/>
    </location>
</feature>
<dbReference type="PROSITE" id="PS50103">
    <property type="entry name" value="ZF_C3H1"/>
    <property type="match status" value="1"/>
</dbReference>
<protein>
    <recommendedName>
        <fullName evidence="5">C3H1-type domain-containing protein</fullName>
    </recommendedName>
</protein>
<dbReference type="SMART" id="SM00356">
    <property type="entry name" value="ZnF_C3H1"/>
    <property type="match status" value="1"/>
</dbReference>